<proteinExistence type="predicted"/>
<gene>
    <name evidence="2" type="ORF">Gogos_007391</name>
</gene>
<evidence type="ECO:0000313" key="2">
    <source>
        <dbReference type="EMBL" id="MBA0744780.1"/>
    </source>
</evidence>
<accession>A0A7J9C8F1</accession>
<dbReference type="EMBL" id="JABEZY010000009">
    <property type="protein sequence ID" value="MBA0744780.1"/>
    <property type="molecule type" value="Genomic_DNA"/>
</dbReference>
<protein>
    <submittedName>
        <fullName evidence="2">Uncharacterized protein</fullName>
    </submittedName>
</protein>
<evidence type="ECO:0000313" key="3">
    <source>
        <dbReference type="Proteomes" id="UP000593579"/>
    </source>
</evidence>
<feature type="region of interest" description="Disordered" evidence="1">
    <location>
        <begin position="176"/>
        <end position="200"/>
    </location>
</feature>
<organism evidence="2 3">
    <name type="scientific">Gossypium gossypioides</name>
    <name type="common">Mexican cotton</name>
    <name type="synonym">Selera gossypioides</name>
    <dbReference type="NCBI Taxonomy" id="34282"/>
    <lineage>
        <taxon>Eukaryota</taxon>
        <taxon>Viridiplantae</taxon>
        <taxon>Streptophyta</taxon>
        <taxon>Embryophyta</taxon>
        <taxon>Tracheophyta</taxon>
        <taxon>Spermatophyta</taxon>
        <taxon>Magnoliopsida</taxon>
        <taxon>eudicotyledons</taxon>
        <taxon>Gunneridae</taxon>
        <taxon>Pentapetalae</taxon>
        <taxon>rosids</taxon>
        <taxon>malvids</taxon>
        <taxon>Malvales</taxon>
        <taxon>Malvaceae</taxon>
        <taxon>Malvoideae</taxon>
        <taxon>Gossypium</taxon>
    </lineage>
</organism>
<dbReference type="AlphaFoldDB" id="A0A7J9C8F1"/>
<keyword evidence="3" id="KW-1185">Reference proteome</keyword>
<feature type="region of interest" description="Disordered" evidence="1">
    <location>
        <begin position="125"/>
        <end position="151"/>
    </location>
</feature>
<sequence length="200" mass="21568">MYQTTAAVTEVSRRVAYAFPMSNVSRDSPPTVSRQKGRKQAFYCLTLTKHKPTHQIGFFSLETPSTSFASSPNPVQEISTRVGTGNTTNCKEKANGTTPGHGVDNFIYISNPIDNNDVGCSMPDTPFERLDTSPSHLENNRSKAELSMTSPLSPMKKLPAQVCPVSLRDARSLVTLGSDSNSNNGLSSFSSGSPCSSPSW</sequence>
<name>A0A7J9C8F1_GOSGO</name>
<feature type="compositionally biased region" description="Low complexity" evidence="1">
    <location>
        <begin position="177"/>
        <end position="200"/>
    </location>
</feature>
<reference evidence="2 3" key="1">
    <citation type="journal article" date="2019" name="Genome Biol. Evol.">
        <title>Insights into the evolution of the New World diploid cottons (Gossypium, subgenus Houzingenia) based on genome sequencing.</title>
        <authorList>
            <person name="Grover C.E."/>
            <person name="Arick M.A. 2nd"/>
            <person name="Thrash A."/>
            <person name="Conover J.L."/>
            <person name="Sanders W.S."/>
            <person name="Peterson D.G."/>
            <person name="Frelichowski J.E."/>
            <person name="Scheffler J.A."/>
            <person name="Scheffler B.E."/>
            <person name="Wendel J.F."/>
        </authorList>
    </citation>
    <scope>NUCLEOTIDE SEQUENCE [LARGE SCALE GENOMIC DNA]</scope>
    <source>
        <strain evidence="2">5</strain>
        <tissue evidence="2">Leaf</tissue>
    </source>
</reference>
<comment type="caution">
    <text evidence="2">The sequence shown here is derived from an EMBL/GenBank/DDBJ whole genome shotgun (WGS) entry which is preliminary data.</text>
</comment>
<dbReference type="OrthoDB" id="680110at2759"/>
<dbReference type="Proteomes" id="UP000593579">
    <property type="component" value="Unassembled WGS sequence"/>
</dbReference>
<evidence type="ECO:0000256" key="1">
    <source>
        <dbReference type="SAM" id="MobiDB-lite"/>
    </source>
</evidence>